<feature type="compositionally biased region" description="Basic residues" evidence="1">
    <location>
        <begin position="292"/>
        <end position="301"/>
    </location>
</feature>
<feature type="region of interest" description="Disordered" evidence="1">
    <location>
        <begin position="282"/>
        <end position="301"/>
    </location>
</feature>
<comment type="caution">
    <text evidence="3">The sequence shown here is derived from an EMBL/GenBank/DDBJ whole genome shotgun (WGS) entry which is preliminary data.</text>
</comment>
<keyword evidence="4" id="KW-1185">Reference proteome</keyword>
<dbReference type="Gene3D" id="3.40.960.10">
    <property type="entry name" value="VSR Endonuclease"/>
    <property type="match status" value="1"/>
</dbReference>
<evidence type="ECO:0000313" key="4">
    <source>
        <dbReference type="Proteomes" id="UP001500540"/>
    </source>
</evidence>
<evidence type="ECO:0000313" key="3">
    <source>
        <dbReference type="EMBL" id="GAA3768578.1"/>
    </source>
</evidence>
<dbReference type="InterPro" id="IPR007569">
    <property type="entry name" value="DUF559"/>
</dbReference>
<organism evidence="3 4">
    <name type="scientific">Microbacterium kribbense</name>
    <dbReference type="NCBI Taxonomy" id="433645"/>
    <lineage>
        <taxon>Bacteria</taxon>
        <taxon>Bacillati</taxon>
        <taxon>Actinomycetota</taxon>
        <taxon>Actinomycetes</taxon>
        <taxon>Micrococcales</taxon>
        <taxon>Microbacteriaceae</taxon>
        <taxon>Microbacterium</taxon>
    </lineage>
</organism>
<protein>
    <recommendedName>
        <fullName evidence="2">DUF559 domain-containing protein</fullName>
    </recommendedName>
</protein>
<dbReference type="RefSeq" id="WP_344783379.1">
    <property type="nucleotide sequence ID" value="NZ_BAABAF010000007.1"/>
</dbReference>
<evidence type="ECO:0000256" key="1">
    <source>
        <dbReference type="SAM" id="MobiDB-lite"/>
    </source>
</evidence>
<feature type="domain" description="DUF559" evidence="2">
    <location>
        <begin position="214"/>
        <end position="278"/>
    </location>
</feature>
<reference evidence="4" key="1">
    <citation type="journal article" date="2019" name="Int. J. Syst. Evol. Microbiol.">
        <title>The Global Catalogue of Microorganisms (GCM) 10K type strain sequencing project: providing services to taxonomists for standard genome sequencing and annotation.</title>
        <authorList>
            <consortium name="The Broad Institute Genomics Platform"/>
            <consortium name="The Broad Institute Genome Sequencing Center for Infectious Disease"/>
            <person name="Wu L."/>
            <person name="Ma J."/>
        </authorList>
    </citation>
    <scope>NUCLEOTIDE SEQUENCE [LARGE SCALE GENOMIC DNA]</scope>
    <source>
        <strain evidence="4">JCM 16950</strain>
    </source>
</reference>
<dbReference type="Proteomes" id="UP001500540">
    <property type="component" value="Unassembled WGS sequence"/>
</dbReference>
<proteinExistence type="predicted"/>
<dbReference type="InterPro" id="IPR011335">
    <property type="entry name" value="Restrct_endonuc-II-like"/>
</dbReference>
<sequence>MATPKKTAIQLAETVLPATFLSPAGLAAQGFSRRQVAARVSAGDLIRLRKGRYIAADTDVDLVRAGGLGARLDCISLLSTLGVFVHTSDDLHVQVEQGASRLPLPAKGIIRHWRASGQDRSGLATGIVDALAQACRCQPPREAIATLDSAWHHGLVDEEKITAVFALLPRRLQRLRPLLDKRAESGPETLMRLLLRALGCHVEVQVRIRAVGRVDFVVDGWLIIECDSEAHHSGWTAQKRDRRRDIAAAAQGYTTIRPIAEDILYRRDEVLDRIRHVLATPAPRPAVQNSSHRVRRTKKAA</sequence>
<dbReference type="Pfam" id="PF04480">
    <property type="entry name" value="DUF559"/>
    <property type="match status" value="1"/>
</dbReference>
<evidence type="ECO:0000259" key="2">
    <source>
        <dbReference type="Pfam" id="PF04480"/>
    </source>
</evidence>
<gene>
    <name evidence="3" type="ORF">GCM10022240_21290</name>
</gene>
<dbReference type="EMBL" id="BAABAF010000007">
    <property type="protein sequence ID" value="GAA3768578.1"/>
    <property type="molecule type" value="Genomic_DNA"/>
</dbReference>
<dbReference type="SUPFAM" id="SSF52980">
    <property type="entry name" value="Restriction endonuclease-like"/>
    <property type="match status" value="1"/>
</dbReference>
<name>A0ABP7GLN3_9MICO</name>
<accession>A0ABP7GLN3</accession>